<proteinExistence type="predicted"/>
<keyword evidence="4" id="KW-1185">Reference proteome</keyword>
<dbReference type="InterPro" id="IPR011989">
    <property type="entry name" value="ARM-like"/>
</dbReference>
<protein>
    <submittedName>
        <fullName evidence="3">HEAT repeat domain-containing protein</fullName>
    </submittedName>
</protein>
<organism evidence="3 4">
    <name type="scientific">Teretinema zuelzerae</name>
    <dbReference type="NCBI Taxonomy" id="156"/>
    <lineage>
        <taxon>Bacteria</taxon>
        <taxon>Pseudomonadati</taxon>
        <taxon>Spirochaetota</taxon>
        <taxon>Spirochaetia</taxon>
        <taxon>Spirochaetales</taxon>
        <taxon>Treponemataceae</taxon>
        <taxon>Teretinema</taxon>
    </lineage>
</organism>
<dbReference type="InterPro" id="IPR016024">
    <property type="entry name" value="ARM-type_fold"/>
</dbReference>
<feature type="compositionally biased region" description="Low complexity" evidence="1">
    <location>
        <begin position="226"/>
        <end position="239"/>
    </location>
</feature>
<dbReference type="AlphaFoldDB" id="A0AAE3EH81"/>
<dbReference type="Proteomes" id="UP001198163">
    <property type="component" value="Unassembled WGS sequence"/>
</dbReference>
<dbReference type="RefSeq" id="WP_230754959.1">
    <property type="nucleotide sequence ID" value="NZ_JAINWA010000003.1"/>
</dbReference>
<feature type="signal peptide" evidence="2">
    <location>
        <begin position="1"/>
        <end position="22"/>
    </location>
</feature>
<feature type="region of interest" description="Disordered" evidence="1">
    <location>
        <begin position="226"/>
        <end position="247"/>
    </location>
</feature>
<evidence type="ECO:0000313" key="4">
    <source>
        <dbReference type="Proteomes" id="UP001198163"/>
    </source>
</evidence>
<keyword evidence="2" id="KW-0732">Signal</keyword>
<reference evidence="3" key="1">
    <citation type="submission" date="2021-08" db="EMBL/GenBank/DDBJ databases">
        <title>Comparative analyses of Brucepasteria parasyntrophica and Teretinema zuelzerae.</title>
        <authorList>
            <person name="Song Y."/>
            <person name="Brune A."/>
        </authorList>
    </citation>
    <scope>NUCLEOTIDE SEQUENCE</scope>
    <source>
        <strain evidence="3">DSM 1903</strain>
    </source>
</reference>
<comment type="caution">
    <text evidence="3">The sequence shown here is derived from an EMBL/GenBank/DDBJ whole genome shotgun (WGS) entry which is preliminary data.</text>
</comment>
<gene>
    <name evidence="3" type="ORF">K7J14_07615</name>
</gene>
<evidence type="ECO:0000256" key="1">
    <source>
        <dbReference type="SAM" id="MobiDB-lite"/>
    </source>
</evidence>
<evidence type="ECO:0000256" key="2">
    <source>
        <dbReference type="SAM" id="SignalP"/>
    </source>
</evidence>
<dbReference type="Pfam" id="PF13646">
    <property type="entry name" value="HEAT_2"/>
    <property type="match status" value="1"/>
</dbReference>
<feature type="chain" id="PRO_5042068966" evidence="2">
    <location>
        <begin position="23"/>
        <end position="247"/>
    </location>
</feature>
<evidence type="ECO:0000313" key="3">
    <source>
        <dbReference type="EMBL" id="MCD1654572.1"/>
    </source>
</evidence>
<dbReference type="Gene3D" id="1.25.10.10">
    <property type="entry name" value="Leucine-rich Repeat Variant"/>
    <property type="match status" value="1"/>
</dbReference>
<sequence length="247" mass="26722">MRMKPLLALGTICLIAAAGVNAQQQTDSIMTVEEAYLNSVEGVIIKELATAEGRDNKQVALQYIESAIEAGRTTEDIQAALNSLAAEGINTIVRENGRTMNSYPDIRAKACELLGKMGTTQAKDTLVAVMYADNEPMVITSAVKSLGELGFNDNDEVVDMIVWITRKFDIILPTSSLALEVLNTYEKLAPNVSNKAPMVESIVRIANNYNYVTPVRNRAYEVLKSVSGSGNNKNGNKSSSQKDTAGK</sequence>
<name>A0AAE3EH81_9SPIR</name>
<dbReference type="EMBL" id="JAINWA010000003">
    <property type="protein sequence ID" value="MCD1654572.1"/>
    <property type="molecule type" value="Genomic_DNA"/>
</dbReference>
<accession>A0AAE3EH81</accession>
<dbReference type="SUPFAM" id="SSF48371">
    <property type="entry name" value="ARM repeat"/>
    <property type="match status" value="1"/>
</dbReference>